<dbReference type="Proteomes" id="UP000589036">
    <property type="component" value="Unassembled WGS sequence"/>
</dbReference>
<reference evidence="3 4" key="1">
    <citation type="submission" date="2020-07" db="EMBL/GenBank/DDBJ databases">
        <title>Sequencing the genomes of 1000 actinobacteria strains.</title>
        <authorList>
            <person name="Klenk H.-P."/>
        </authorList>
    </citation>
    <scope>NUCLEOTIDE SEQUENCE [LARGE SCALE GENOMIC DNA]</scope>
    <source>
        <strain evidence="3 4">CXB654</strain>
    </source>
</reference>
<dbReference type="PANTHER" id="PTHR35601">
    <property type="entry name" value="TOXIN RELE"/>
    <property type="match status" value="1"/>
</dbReference>
<dbReference type="Pfam" id="PF05016">
    <property type="entry name" value="ParE_toxin"/>
    <property type="match status" value="1"/>
</dbReference>
<dbReference type="SUPFAM" id="SSF143011">
    <property type="entry name" value="RelE-like"/>
    <property type="match status" value="1"/>
</dbReference>
<evidence type="ECO:0000313" key="4">
    <source>
        <dbReference type="Proteomes" id="UP000589036"/>
    </source>
</evidence>
<evidence type="ECO:0000256" key="2">
    <source>
        <dbReference type="ARBA" id="ARBA00022649"/>
    </source>
</evidence>
<dbReference type="EMBL" id="JACCCC010000001">
    <property type="protein sequence ID" value="NYE47427.1"/>
    <property type="molecule type" value="Genomic_DNA"/>
</dbReference>
<gene>
    <name evidence="3" type="ORF">HDA32_002547</name>
</gene>
<protein>
    <submittedName>
        <fullName evidence="3">mRNA interferase RelE/StbE</fullName>
    </submittedName>
</protein>
<accession>A0A852TVU7</accession>
<keyword evidence="4" id="KW-1185">Reference proteome</keyword>
<evidence type="ECO:0000313" key="3">
    <source>
        <dbReference type="EMBL" id="NYE47427.1"/>
    </source>
</evidence>
<keyword evidence="2" id="KW-1277">Toxin-antitoxin system</keyword>
<dbReference type="PANTHER" id="PTHR35601:SF1">
    <property type="entry name" value="TOXIN RELE"/>
    <property type="match status" value="1"/>
</dbReference>
<dbReference type="InterPro" id="IPR035093">
    <property type="entry name" value="RelE/ParE_toxin_dom_sf"/>
</dbReference>
<name>A0A852TVU7_9ACTN</name>
<dbReference type="AlphaFoldDB" id="A0A852TVU7"/>
<dbReference type="Gene3D" id="3.30.2310.20">
    <property type="entry name" value="RelE-like"/>
    <property type="match status" value="1"/>
</dbReference>
<evidence type="ECO:0000256" key="1">
    <source>
        <dbReference type="ARBA" id="ARBA00006226"/>
    </source>
</evidence>
<comment type="caution">
    <text evidence="3">The sequence shown here is derived from an EMBL/GenBank/DDBJ whole genome shotgun (WGS) entry which is preliminary data.</text>
</comment>
<organism evidence="3 4">
    <name type="scientific">Spinactinospora alkalitolerans</name>
    <dbReference type="NCBI Taxonomy" id="687207"/>
    <lineage>
        <taxon>Bacteria</taxon>
        <taxon>Bacillati</taxon>
        <taxon>Actinomycetota</taxon>
        <taxon>Actinomycetes</taxon>
        <taxon>Streptosporangiales</taxon>
        <taxon>Nocardiopsidaceae</taxon>
        <taxon>Spinactinospora</taxon>
    </lineage>
</organism>
<dbReference type="InterPro" id="IPR007712">
    <property type="entry name" value="RelE/ParE_toxin"/>
</dbReference>
<proteinExistence type="inferred from homology"/>
<sequence>MAKLDKPIRRRVQTAIDRLAEDPRPQGTRALAGFPGLLRIRVGDYRVIYTVRDEELLVLVVDIGHWGEIYRGM</sequence>
<comment type="similarity">
    <text evidence="1">Belongs to the RelE toxin family.</text>
</comment>